<feature type="chain" id="PRO_5038770938" description="DUF4352 domain-containing protein" evidence="3">
    <location>
        <begin position="27"/>
        <end position="216"/>
    </location>
</feature>
<sequence length="216" mass="21854">MRRRKILIWAAAALLAVLVAGCGKYADQTGPNRTDPSPSSSAGSAGGNQPATGGGGDGGGDAVGNAAGGAAGDGAGPGGGGGAEPAGKVQLGPLAVGESAQVGPLTVTIHRAETVDQAPAPGYTYLLIEVTVENGGSAPYTVNPTEQHKVQTPEEKNAPYNLQATALRTPKFQGTLRQGESGSGWLGFLAKKLEGTYTYTFTHPEYGEATWEFTLQ</sequence>
<keyword evidence="1 3" id="KW-0732">Signal</keyword>
<evidence type="ECO:0000259" key="4">
    <source>
        <dbReference type="Pfam" id="PF11611"/>
    </source>
</evidence>
<feature type="compositionally biased region" description="Low complexity" evidence="2">
    <location>
        <begin position="36"/>
        <end position="51"/>
    </location>
</feature>
<proteinExistence type="predicted"/>
<dbReference type="Gene3D" id="2.60.40.1240">
    <property type="match status" value="1"/>
</dbReference>
<evidence type="ECO:0000256" key="2">
    <source>
        <dbReference type="SAM" id="MobiDB-lite"/>
    </source>
</evidence>
<reference evidence="6" key="1">
    <citation type="submission" date="2016-04" db="EMBL/GenBank/DDBJ databases">
        <authorList>
            <person name="Antunes L.P."/>
            <person name="Martins L.F."/>
            <person name="Pereira R.V."/>
            <person name="Thomas A.M."/>
            <person name="Barbosa D."/>
            <person name="Nascimento L."/>
            <person name="Silva G.M."/>
            <person name="Condomitti G.W."/>
            <person name="Digiampietri L.A."/>
            <person name="Lombardi K.C."/>
            <person name="Ramos P.L."/>
            <person name="Quaggio R.B."/>
            <person name="Oliveira J.C."/>
            <person name="Pascon R.C."/>
            <person name="Cruz J.B."/>
            <person name="Silva A.M."/>
            <person name="Setubal J.C."/>
        </authorList>
    </citation>
    <scope>NUCLEOTIDE SEQUENCE [LARGE SCALE GENOMIC DNA]</scope>
</reference>
<evidence type="ECO:0000313" key="6">
    <source>
        <dbReference type="Proteomes" id="UP000194267"/>
    </source>
</evidence>
<evidence type="ECO:0000313" key="5">
    <source>
        <dbReference type="EMBL" id="OTA42334.1"/>
    </source>
</evidence>
<feature type="domain" description="DUF4352" evidence="4">
    <location>
        <begin position="95"/>
        <end position="208"/>
    </location>
</feature>
<evidence type="ECO:0000256" key="1">
    <source>
        <dbReference type="ARBA" id="ARBA00022729"/>
    </source>
</evidence>
<feature type="signal peptide" evidence="3">
    <location>
        <begin position="1"/>
        <end position="26"/>
    </location>
</feature>
<dbReference type="Pfam" id="PF11611">
    <property type="entry name" value="DUF4352"/>
    <property type="match status" value="1"/>
</dbReference>
<feature type="compositionally biased region" description="Gly residues" evidence="2">
    <location>
        <begin position="52"/>
        <end position="84"/>
    </location>
</feature>
<dbReference type="Proteomes" id="UP000194267">
    <property type="component" value="Unassembled WGS sequence"/>
</dbReference>
<protein>
    <recommendedName>
        <fullName evidence="4">DUF4352 domain-containing protein</fullName>
    </recommendedName>
</protein>
<organism evidence="5 6">
    <name type="scientific">Symbiobacterium thermophilum</name>
    <dbReference type="NCBI Taxonomy" id="2734"/>
    <lineage>
        <taxon>Bacteria</taxon>
        <taxon>Bacillati</taxon>
        <taxon>Bacillota</taxon>
        <taxon>Clostridia</taxon>
        <taxon>Eubacteriales</taxon>
        <taxon>Symbiobacteriaceae</taxon>
        <taxon>Symbiobacterium</taxon>
    </lineage>
</organism>
<dbReference type="EMBL" id="LWLV01000001">
    <property type="protein sequence ID" value="OTA42334.1"/>
    <property type="molecule type" value="Genomic_DNA"/>
</dbReference>
<dbReference type="InterPro" id="IPR029050">
    <property type="entry name" value="Immunoprotect_excell_Ig-like"/>
</dbReference>
<dbReference type="InterPro" id="IPR029051">
    <property type="entry name" value="DUF4352"/>
</dbReference>
<accession>A0A1Y2T9C3</accession>
<comment type="caution">
    <text evidence="5">The sequence shown here is derived from an EMBL/GenBank/DDBJ whole genome shotgun (WGS) entry which is preliminary data.</text>
</comment>
<evidence type="ECO:0000256" key="3">
    <source>
        <dbReference type="SAM" id="SignalP"/>
    </source>
</evidence>
<dbReference type="PROSITE" id="PS51257">
    <property type="entry name" value="PROKAR_LIPOPROTEIN"/>
    <property type="match status" value="1"/>
</dbReference>
<gene>
    <name evidence="5" type="ORF">A6D92_00030</name>
</gene>
<feature type="region of interest" description="Disordered" evidence="2">
    <location>
        <begin position="29"/>
        <end position="89"/>
    </location>
</feature>
<dbReference type="AlphaFoldDB" id="A0A1Y2T9C3"/>
<name>A0A1Y2T9C3_SYMTR</name>